<dbReference type="InterPro" id="IPR012551">
    <property type="entry name" value="DUF1707_SHOCT-like"/>
</dbReference>
<dbReference type="Pfam" id="PF13828">
    <property type="entry name" value="DUF4190"/>
    <property type="match status" value="1"/>
</dbReference>
<name>A0ABV6V607_9ACTN</name>
<keyword evidence="2" id="KW-1185">Reference proteome</keyword>
<dbReference type="Pfam" id="PF08044">
    <property type="entry name" value="DUF1707"/>
    <property type="match status" value="1"/>
</dbReference>
<evidence type="ECO:0000313" key="2">
    <source>
        <dbReference type="Proteomes" id="UP001592582"/>
    </source>
</evidence>
<dbReference type="InterPro" id="IPR025241">
    <property type="entry name" value="DUF4190"/>
</dbReference>
<dbReference type="Proteomes" id="UP001592582">
    <property type="component" value="Unassembled WGS sequence"/>
</dbReference>
<dbReference type="PANTHER" id="PTHR40763">
    <property type="entry name" value="MEMBRANE PROTEIN-RELATED"/>
    <property type="match status" value="1"/>
</dbReference>
<comment type="caution">
    <text evidence="1">The sequence shown here is derived from an EMBL/GenBank/DDBJ whole genome shotgun (WGS) entry which is preliminary data.</text>
</comment>
<sequence>MSTNQPPRHPVQPWQDGVPLAKQAADPLPAHPLPAQPTVDEVATMRASHADRERTVDVLKSAFAEGRLTSEEYNGRVDQVYRAQTYGELAGIVHDLPSGPMPTPYLAPGPVVPVPFAAYPPPYQQQVYGGPQPYIYATPAPGPYGYGYTRPYDRYGNPFAPPVAYRRPKNGLAVASLVLALTEFVTLGATAVPALICGHVAKSQLRRRDEEGDGMATAGIVLGWLGVAFWFLVIFVSAASGAQGG</sequence>
<dbReference type="PANTHER" id="PTHR40763:SF4">
    <property type="entry name" value="DUF1707 DOMAIN-CONTAINING PROTEIN"/>
    <property type="match status" value="1"/>
</dbReference>
<organism evidence="1 2">
    <name type="scientific">Streptacidiphilus alkalitolerans</name>
    <dbReference type="NCBI Taxonomy" id="3342712"/>
    <lineage>
        <taxon>Bacteria</taxon>
        <taxon>Bacillati</taxon>
        <taxon>Actinomycetota</taxon>
        <taxon>Actinomycetes</taxon>
        <taxon>Kitasatosporales</taxon>
        <taxon>Streptomycetaceae</taxon>
        <taxon>Streptacidiphilus</taxon>
    </lineage>
</organism>
<protein>
    <submittedName>
        <fullName evidence="1">DUF1707 and DUF4190 domain-containing protein</fullName>
    </submittedName>
</protein>
<reference evidence="1 2" key="1">
    <citation type="submission" date="2024-09" db="EMBL/GenBank/DDBJ databases">
        <authorList>
            <person name="Lee S.D."/>
        </authorList>
    </citation>
    <scope>NUCLEOTIDE SEQUENCE [LARGE SCALE GENOMIC DNA]</scope>
    <source>
        <strain evidence="1 2">N1-1</strain>
    </source>
</reference>
<accession>A0ABV6V607</accession>
<gene>
    <name evidence="1" type="ORF">ACEZDG_07650</name>
</gene>
<evidence type="ECO:0000313" key="1">
    <source>
        <dbReference type="EMBL" id="MFC1409157.1"/>
    </source>
</evidence>
<dbReference type="EMBL" id="JBHEZX010000003">
    <property type="protein sequence ID" value="MFC1409157.1"/>
    <property type="molecule type" value="Genomic_DNA"/>
</dbReference>
<proteinExistence type="predicted"/>